<gene>
    <name evidence="1" type="ORF">SAMN04488090_2299</name>
</gene>
<proteinExistence type="predicted"/>
<dbReference type="Proteomes" id="UP000198901">
    <property type="component" value="Unassembled WGS sequence"/>
</dbReference>
<reference evidence="1 2" key="1">
    <citation type="submission" date="2016-10" db="EMBL/GenBank/DDBJ databases">
        <authorList>
            <person name="de Groot N.N."/>
        </authorList>
    </citation>
    <scope>NUCLEOTIDE SEQUENCE [LARGE SCALE GENOMIC DNA]</scope>
    <source>
        <strain evidence="1 2">DSM 21668</strain>
    </source>
</reference>
<protein>
    <submittedName>
        <fullName evidence="1">Uncharacterized protein</fullName>
    </submittedName>
</protein>
<accession>A0A1G9PU88</accession>
<dbReference type="PROSITE" id="PS51257">
    <property type="entry name" value="PROKAR_LIPOPROTEIN"/>
    <property type="match status" value="1"/>
</dbReference>
<dbReference type="RefSeq" id="WP_093201938.1">
    <property type="nucleotide sequence ID" value="NZ_FNGS01000004.1"/>
</dbReference>
<keyword evidence="2" id="KW-1185">Reference proteome</keyword>
<organism evidence="1 2">
    <name type="scientific">Siphonobacter aquaeclarae</name>
    <dbReference type="NCBI Taxonomy" id="563176"/>
    <lineage>
        <taxon>Bacteria</taxon>
        <taxon>Pseudomonadati</taxon>
        <taxon>Bacteroidota</taxon>
        <taxon>Cytophagia</taxon>
        <taxon>Cytophagales</taxon>
        <taxon>Cytophagaceae</taxon>
        <taxon>Siphonobacter</taxon>
    </lineage>
</organism>
<evidence type="ECO:0000313" key="1">
    <source>
        <dbReference type="EMBL" id="SDM01685.1"/>
    </source>
</evidence>
<dbReference type="OrthoDB" id="867741at2"/>
<dbReference type="EMBL" id="FNGS01000004">
    <property type="protein sequence ID" value="SDM01685.1"/>
    <property type="molecule type" value="Genomic_DNA"/>
</dbReference>
<dbReference type="AlphaFoldDB" id="A0A1G9PU88"/>
<name>A0A1G9PU88_9BACT</name>
<dbReference type="InterPro" id="IPR011044">
    <property type="entry name" value="Quino_amine_DH_bsu"/>
</dbReference>
<dbReference type="STRING" id="563176.SAMN04488090_2299"/>
<evidence type="ECO:0000313" key="2">
    <source>
        <dbReference type="Proteomes" id="UP000198901"/>
    </source>
</evidence>
<sequence>MKKSYLFLSLAAAFVACDKENTPQPVEEYAFVRLLVNDEQTNKLTLLSPSSGKTETFEAAFPKAALYTTESGRYAALVHTSSNKVTTFDSGLELHGDHVDVKGIAKFGILTAESAKPTHFKSQGGELITFNDGDGTMSVAPEADIHAPGAVFRSLSTGNKAHHGAMARFSNGTYAVTEKDGTVSGSLPERVRIIDATGKTVHASTLATGGIHGNASDGNVAVFGSTGGVLVVEASGQQRLIPYPAAFGTAWLSTIYEAKGTFVGYSSAVGAYEIDLKNNAIRPLLENKELLLTKIDVSKKYLLGLTYGGVLKVVNLASRSLLREGSVIPAVSKEETQKPALAATSRFAYITQPKQGKVLRISLENLSDSRSFAVSPTPYQLTVLGYETDESH</sequence>
<dbReference type="SUPFAM" id="SSF50969">
    <property type="entry name" value="YVTN repeat-like/Quinoprotein amine dehydrogenase"/>
    <property type="match status" value="1"/>
</dbReference>